<reference evidence="12 13" key="1">
    <citation type="submission" date="2015-08" db="EMBL/GenBank/DDBJ databases">
        <title>Investigation of the bacterial diversity of lava forest soil.</title>
        <authorList>
            <person name="Lee J.S."/>
        </authorList>
    </citation>
    <scope>NUCLEOTIDE SEQUENCE [LARGE SCALE GENOMIC DNA]</scope>
    <source>
        <strain evidence="12 13">GJW-30</strain>
    </source>
</reference>
<dbReference type="NCBIfam" id="TIGR00150">
    <property type="entry name" value="T6A_YjeE"/>
    <property type="match status" value="1"/>
</dbReference>
<organism evidence="12 13">
    <name type="scientific">Variibacter gotjawalensis</name>
    <dbReference type="NCBI Taxonomy" id="1333996"/>
    <lineage>
        <taxon>Bacteria</taxon>
        <taxon>Pseudomonadati</taxon>
        <taxon>Pseudomonadota</taxon>
        <taxon>Alphaproteobacteria</taxon>
        <taxon>Hyphomicrobiales</taxon>
        <taxon>Nitrobacteraceae</taxon>
        <taxon>Variibacter</taxon>
    </lineage>
</organism>
<dbReference type="SUPFAM" id="SSF52540">
    <property type="entry name" value="P-loop containing nucleoside triphosphate hydrolases"/>
    <property type="match status" value="1"/>
</dbReference>
<evidence type="ECO:0000256" key="8">
    <source>
        <dbReference type="ARBA" id="ARBA00022840"/>
    </source>
</evidence>
<evidence type="ECO:0000256" key="4">
    <source>
        <dbReference type="ARBA" id="ARBA00022490"/>
    </source>
</evidence>
<feature type="domain" description="Aminoglycoside phosphotransferase" evidence="11">
    <location>
        <begin position="180"/>
        <end position="427"/>
    </location>
</feature>
<dbReference type="InterPro" id="IPR027417">
    <property type="entry name" value="P-loop_NTPase"/>
</dbReference>
<keyword evidence="7" id="KW-0547">Nucleotide-binding</keyword>
<dbReference type="GO" id="GO:0005737">
    <property type="term" value="C:cytoplasm"/>
    <property type="evidence" value="ECO:0007669"/>
    <property type="project" value="UniProtKB-SubCell"/>
</dbReference>
<evidence type="ECO:0000313" key="12">
    <source>
        <dbReference type="EMBL" id="BAT61730.1"/>
    </source>
</evidence>
<evidence type="ECO:0000256" key="1">
    <source>
        <dbReference type="ARBA" id="ARBA00004496"/>
    </source>
</evidence>
<dbReference type="Gene3D" id="3.40.50.300">
    <property type="entry name" value="P-loop containing nucleotide triphosphate hydrolases"/>
    <property type="match status" value="1"/>
</dbReference>
<dbReference type="InterPro" id="IPR011009">
    <property type="entry name" value="Kinase-like_dom_sf"/>
</dbReference>
<comment type="similarity">
    <text evidence="2">Belongs to the TsaE family.</text>
</comment>
<keyword evidence="5" id="KW-0819">tRNA processing</keyword>
<keyword evidence="9" id="KW-0460">Magnesium</keyword>
<dbReference type="Gene3D" id="3.90.1200.10">
    <property type="match status" value="1"/>
</dbReference>
<evidence type="ECO:0000313" key="13">
    <source>
        <dbReference type="Proteomes" id="UP000236884"/>
    </source>
</evidence>
<protein>
    <recommendedName>
        <fullName evidence="3">tRNA threonylcarbamoyladenosine biosynthesis protein TsaE</fullName>
    </recommendedName>
    <alternativeName>
        <fullName evidence="10">t(6)A37 threonylcarbamoyladenosine biosynthesis protein TsaE</fullName>
    </alternativeName>
</protein>
<dbReference type="EMBL" id="AP014946">
    <property type="protein sequence ID" value="BAT61730.1"/>
    <property type="molecule type" value="Genomic_DNA"/>
</dbReference>
<evidence type="ECO:0000256" key="6">
    <source>
        <dbReference type="ARBA" id="ARBA00022723"/>
    </source>
</evidence>
<dbReference type="InterPro" id="IPR002575">
    <property type="entry name" value="Aminoglycoside_PTrfase"/>
</dbReference>
<keyword evidence="6" id="KW-0479">Metal-binding</keyword>
<dbReference type="GO" id="GO:0005524">
    <property type="term" value="F:ATP binding"/>
    <property type="evidence" value="ECO:0007669"/>
    <property type="project" value="UniProtKB-KW"/>
</dbReference>
<gene>
    <name evidence="12" type="primary">tsaE</name>
    <name evidence="12" type="ORF">GJW-30_1_04291</name>
</gene>
<dbReference type="AlphaFoldDB" id="A0A0S3Q0P0"/>
<dbReference type="GO" id="GO:0046872">
    <property type="term" value="F:metal ion binding"/>
    <property type="evidence" value="ECO:0007669"/>
    <property type="project" value="UniProtKB-KW"/>
</dbReference>
<evidence type="ECO:0000259" key="11">
    <source>
        <dbReference type="Pfam" id="PF01636"/>
    </source>
</evidence>
<proteinExistence type="inferred from homology"/>
<evidence type="ECO:0000256" key="10">
    <source>
        <dbReference type="ARBA" id="ARBA00032441"/>
    </source>
</evidence>
<dbReference type="Pfam" id="PF02367">
    <property type="entry name" value="TsaE"/>
    <property type="match status" value="1"/>
</dbReference>
<dbReference type="SUPFAM" id="SSF56112">
    <property type="entry name" value="Protein kinase-like (PK-like)"/>
    <property type="match status" value="1"/>
</dbReference>
<dbReference type="Gene3D" id="3.30.200.20">
    <property type="entry name" value="Phosphorylase Kinase, domain 1"/>
    <property type="match status" value="1"/>
</dbReference>
<dbReference type="PANTHER" id="PTHR33540">
    <property type="entry name" value="TRNA THREONYLCARBAMOYLADENOSINE BIOSYNTHESIS PROTEIN TSAE"/>
    <property type="match status" value="1"/>
</dbReference>
<name>A0A0S3Q0P0_9BRAD</name>
<dbReference type="KEGG" id="vgo:GJW-30_1_04291"/>
<keyword evidence="13" id="KW-1185">Reference proteome</keyword>
<dbReference type="PANTHER" id="PTHR33540:SF2">
    <property type="entry name" value="TRNA THREONYLCARBAMOYLADENOSINE BIOSYNTHESIS PROTEIN TSAE"/>
    <property type="match status" value="1"/>
</dbReference>
<keyword evidence="4" id="KW-0963">Cytoplasm</keyword>
<dbReference type="Proteomes" id="UP000236884">
    <property type="component" value="Chromosome"/>
</dbReference>
<evidence type="ECO:0000256" key="3">
    <source>
        <dbReference type="ARBA" id="ARBA00019010"/>
    </source>
</evidence>
<evidence type="ECO:0000256" key="9">
    <source>
        <dbReference type="ARBA" id="ARBA00022842"/>
    </source>
</evidence>
<evidence type="ECO:0000256" key="5">
    <source>
        <dbReference type="ARBA" id="ARBA00022694"/>
    </source>
</evidence>
<dbReference type="GO" id="GO:0002949">
    <property type="term" value="P:tRNA threonylcarbamoyladenosine modification"/>
    <property type="evidence" value="ECO:0007669"/>
    <property type="project" value="InterPro"/>
</dbReference>
<accession>A0A0S3Q0P0</accession>
<keyword evidence="8" id="KW-0067">ATP-binding</keyword>
<comment type="subcellular location">
    <subcellularLocation>
        <location evidence="1">Cytoplasm</location>
    </subcellularLocation>
</comment>
<dbReference type="PIRSF" id="PIRSF036599">
    <property type="entry name" value="AtpPhos"/>
    <property type="match status" value="1"/>
</dbReference>
<evidence type="ECO:0000256" key="2">
    <source>
        <dbReference type="ARBA" id="ARBA00007599"/>
    </source>
</evidence>
<evidence type="ECO:0000256" key="7">
    <source>
        <dbReference type="ARBA" id="ARBA00022741"/>
    </source>
</evidence>
<dbReference type="InterPro" id="IPR012180">
    <property type="entry name" value="Bifunc_ATPase/PTrfase"/>
</dbReference>
<dbReference type="Pfam" id="PF01636">
    <property type="entry name" value="APH"/>
    <property type="match status" value="1"/>
</dbReference>
<dbReference type="RefSeq" id="WP_245408591.1">
    <property type="nucleotide sequence ID" value="NZ_AP014946.1"/>
</dbReference>
<sequence>MLTMMQNAGTEIVLADEDATRRLAADLSPAIGPGDLVALSGDLGAGKTAFARALIRHLAGEESIEVPSPTFTLVQTYDLPQFPLVHLDLYRLGHEDELLELGIDELFAGAVTLVEWPDRGGSQLPTPRMSIHFAMAPELGPQYRRVTLDIAPPVPENIAKLLTFQRFLSEAGFGSAERVRLQGDASTRIYDRLVDGERSAILMIAPRRPDGPIVRDGKPYSQIAHLAEDVTPFVAMARGLRERGLAAPEIMAADLDAGLLVLEDFGNEPVVSGNPPSPIDERYATAIDALVSLHAHDLPGTLPVAPGVQHRIPRYDIDAMMIEVELLLDWYLPQQSKQATDEQREEYVALWREALEPAMNAPATWVLRDFHSPNLMWREERQGLDRLGILDFQDALLGPAAYDVVSLLQDARVDVPLSLEDTLISRYMKGRRASDREFDLVQFVELYALMGAQRATKIVGIFARLDKRDGKPQYLRHQPRVWRNMRRSLAHPSLAKLKAWYDENVPPLKA</sequence>
<dbReference type="InterPro" id="IPR003442">
    <property type="entry name" value="T6A_TsaE"/>
</dbReference>